<evidence type="ECO:0000313" key="6">
    <source>
        <dbReference type="Proteomes" id="UP000470876"/>
    </source>
</evidence>
<feature type="compositionally biased region" description="Low complexity" evidence="1">
    <location>
        <begin position="168"/>
        <end position="179"/>
    </location>
</feature>
<feature type="region of interest" description="Disordered" evidence="1">
    <location>
        <begin position="154"/>
        <end position="208"/>
    </location>
</feature>
<evidence type="ECO:0000313" key="3">
    <source>
        <dbReference type="EMBL" id="NEW45726.1"/>
    </source>
</evidence>
<organism evidence="3 5">
    <name type="scientific">Nocardia cyriacigeorgica</name>
    <dbReference type="NCBI Taxonomy" id="135487"/>
    <lineage>
        <taxon>Bacteria</taxon>
        <taxon>Bacillati</taxon>
        <taxon>Actinomycetota</taxon>
        <taxon>Actinomycetes</taxon>
        <taxon>Mycobacteriales</taxon>
        <taxon>Nocardiaceae</taxon>
        <taxon>Nocardia</taxon>
    </lineage>
</organism>
<keyword evidence="6" id="KW-1185">Reference proteome</keyword>
<gene>
    <name evidence="3" type="ORF">GV789_14905</name>
    <name evidence="4" type="ORF">GV794_09100</name>
</gene>
<comment type="caution">
    <text evidence="3">The sequence shown here is derived from an EMBL/GenBank/DDBJ whole genome shotgun (WGS) entry which is preliminary data.</text>
</comment>
<dbReference type="Proteomes" id="UP000468928">
    <property type="component" value="Unassembled WGS sequence"/>
</dbReference>
<evidence type="ECO:0000313" key="5">
    <source>
        <dbReference type="Proteomes" id="UP000468928"/>
    </source>
</evidence>
<evidence type="ECO:0000313" key="4">
    <source>
        <dbReference type="EMBL" id="NEW55808.1"/>
    </source>
</evidence>
<dbReference type="Gene3D" id="1.10.530.10">
    <property type="match status" value="1"/>
</dbReference>
<dbReference type="EMBL" id="JAAGUZ010000036">
    <property type="protein sequence ID" value="NEW45726.1"/>
    <property type="molecule type" value="Genomic_DNA"/>
</dbReference>
<evidence type="ECO:0000256" key="1">
    <source>
        <dbReference type="SAM" id="MobiDB-lite"/>
    </source>
</evidence>
<reference evidence="5 6" key="1">
    <citation type="submission" date="2020-01" db="EMBL/GenBank/DDBJ databases">
        <title>Genetics and antimicrobial susceptibilities of Nocardia species isolated from the soil; a comparison with species isolated from humans.</title>
        <authorList>
            <person name="Carrasco G."/>
            <person name="Monzon S."/>
            <person name="Sansegundo M."/>
            <person name="Garcia E."/>
            <person name="Garrido N."/>
            <person name="Medina M.J."/>
            <person name="Villalon P."/>
            <person name="Ramirez-Arocha A.C."/>
            <person name="Jimenez P."/>
            <person name="Cuesta I."/>
            <person name="Valdezate S."/>
        </authorList>
    </citation>
    <scope>NUCLEOTIDE SEQUENCE [LARGE SCALE GENOMIC DNA]</scope>
    <source>
        <strain evidence="3 5">CNM20110639</strain>
        <strain evidence="4 6">CNM20110649</strain>
    </source>
</reference>
<accession>A0A6P1D533</accession>
<sequence>MSFRRFSDAPILNPYIARTEATLEALKKGLGDKTATRITAKYLDGLGDAKMPGDGELKKKYNLRAGDVKDYKDQWNSLDDQIAEMAAASADVANEVTAQVDALEKAVDEILADVVDDPPHRPTLAEQLGATEAMGKVISKAVDAVWDAFNELDRQAWNSPPGGGNAQNGGAPASGGAPSWTPNFGSNLPADIYEGGSPATNATAAPLDGGERATAENIYKRLLEHGLTPAQAAGVLGNMQVEAPGLNTGAYNPKEGAYGLCQWLGGRRQNLEAFAAAQGKPVGDWKTQVDFMMHELRGEESAAYRRLQATDTPGAAAAVFDEYYERSDRSLRGQRIANADNIAASMGNVSV</sequence>
<name>A0A6P1D533_9NOCA</name>
<dbReference type="EMBL" id="JAAGUX010000011">
    <property type="protein sequence ID" value="NEW55808.1"/>
    <property type="molecule type" value="Genomic_DNA"/>
</dbReference>
<dbReference type="RefSeq" id="WP_163825372.1">
    <property type="nucleotide sequence ID" value="NZ_JAAGUX010000011.1"/>
</dbReference>
<dbReference type="Proteomes" id="UP000470876">
    <property type="component" value="Unassembled WGS sequence"/>
</dbReference>
<dbReference type="Pfam" id="PF18013">
    <property type="entry name" value="Phage_lysozyme2"/>
    <property type="match status" value="1"/>
</dbReference>
<feature type="domain" description="Phage tail lysozyme" evidence="2">
    <location>
        <begin position="214"/>
        <end position="344"/>
    </location>
</feature>
<dbReference type="InterPro" id="IPR041219">
    <property type="entry name" value="Phage_lysozyme2"/>
</dbReference>
<evidence type="ECO:0000259" key="2">
    <source>
        <dbReference type="Pfam" id="PF18013"/>
    </source>
</evidence>
<protein>
    <recommendedName>
        <fullName evidence="2">Phage tail lysozyme domain-containing protein</fullName>
    </recommendedName>
</protein>
<proteinExistence type="predicted"/>
<dbReference type="AlphaFoldDB" id="A0A6P1D533"/>